<dbReference type="Pfam" id="PF05163">
    <property type="entry name" value="DinB"/>
    <property type="match status" value="1"/>
</dbReference>
<dbReference type="Proteomes" id="UP001606134">
    <property type="component" value="Unassembled WGS sequence"/>
</dbReference>
<keyword evidence="4" id="KW-1185">Reference proteome</keyword>
<dbReference type="EMBL" id="JBIGIC010000007">
    <property type="protein sequence ID" value="MFG6488200.1"/>
    <property type="molecule type" value="Genomic_DNA"/>
</dbReference>
<comment type="caution">
    <text evidence="3">The sequence shown here is derived from an EMBL/GenBank/DDBJ whole genome shotgun (WGS) entry which is preliminary data.</text>
</comment>
<dbReference type="RefSeq" id="WP_394412582.1">
    <property type="nucleotide sequence ID" value="NZ_JBIGIC010000007.1"/>
</dbReference>
<evidence type="ECO:0000256" key="1">
    <source>
        <dbReference type="ARBA" id="ARBA00008635"/>
    </source>
</evidence>
<evidence type="ECO:0000313" key="3">
    <source>
        <dbReference type="EMBL" id="MFG6488200.1"/>
    </source>
</evidence>
<evidence type="ECO:0000256" key="2">
    <source>
        <dbReference type="ARBA" id="ARBA00022723"/>
    </source>
</evidence>
<reference evidence="3 4" key="1">
    <citation type="submission" date="2024-08" db="EMBL/GenBank/DDBJ databases">
        <authorList>
            <person name="Lu H."/>
        </authorList>
    </citation>
    <scope>NUCLEOTIDE SEQUENCE [LARGE SCALE GENOMIC DNA]</scope>
    <source>
        <strain evidence="3 4">BYS78W</strain>
    </source>
</reference>
<dbReference type="InterPro" id="IPR007837">
    <property type="entry name" value="DinB"/>
</dbReference>
<evidence type="ECO:0000313" key="4">
    <source>
        <dbReference type="Proteomes" id="UP001606134"/>
    </source>
</evidence>
<dbReference type="PANTHER" id="PTHR37302">
    <property type="entry name" value="SLR1116 PROTEIN"/>
    <property type="match status" value="1"/>
</dbReference>
<dbReference type="Gene3D" id="1.20.120.450">
    <property type="entry name" value="dinb family like domain"/>
    <property type="match status" value="1"/>
</dbReference>
<organism evidence="3 4">
    <name type="scientific">Pelomonas candidula</name>
    <dbReference type="NCBI Taxonomy" id="3299025"/>
    <lineage>
        <taxon>Bacteria</taxon>
        <taxon>Pseudomonadati</taxon>
        <taxon>Pseudomonadota</taxon>
        <taxon>Betaproteobacteria</taxon>
        <taxon>Burkholderiales</taxon>
        <taxon>Sphaerotilaceae</taxon>
        <taxon>Roseateles</taxon>
    </lineage>
</organism>
<dbReference type="SUPFAM" id="SSF109854">
    <property type="entry name" value="DinB/YfiT-like putative metalloenzymes"/>
    <property type="match status" value="1"/>
</dbReference>
<comment type="similarity">
    <text evidence="1">Belongs to the DinB family.</text>
</comment>
<accession>A0ABW7HEF6</accession>
<proteinExistence type="inferred from homology"/>
<protein>
    <submittedName>
        <fullName evidence="3">DinB family protein</fullName>
    </submittedName>
</protein>
<name>A0ABW7HEF6_9BURK</name>
<keyword evidence="2" id="KW-0479">Metal-binding</keyword>
<sequence>MTLLLTQARANRLANRRLLGAVATLPDSEFHAPRTSVFPSLALTLNHILNVDHYYLAALRGDAAMRHVWAGYVPARTAGELAARQDESDAQLIAFCESLRPGDEGRIVAFDRGAGIENGPREPAWRVLAHLFMHQTHHRGQAHAMLAGTAVKPPQLDDFLLLGDKVHRVDDMAALGWTEPV</sequence>
<dbReference type="PANTHER" id="PTHR37302:SF3">
    <property type="entry name" value="DAMAGE-INDUCIBLE PROTEIN DINB"/>
    <property type="match status" value="1"/>
</dbReference>
<dbReference type="InterPro" id="IPR034660">
    <property type="entry name" value="DinB/YfiT-like"/>
</dbReference>
<gene>
    <name evidence="3" type="ORF">ACG04R_16055</name>
</gene>